<evidence type="ECO:0000256" key="1">
    <source>
        <dbReference type="SAM" id="MobiDB-lite"/>
    </source>
</evidence>
<evidence type="ECO:0000313" key="3">
    <source>
        <dbReference type="Proteomes" id="UP001055153"/>
    </source>
</evidence>
<organism evidence="2 3">
    <name type="scientific">Methylobacterium isbiliense</name>
    <dbReference type="NCBI Taxonomy" id="315478"/>
    <lineage>
        <taxon>Bacteria</taxon>
        <taxon>Pseudomonadati</taxon>
        <taxon>Pseudomonadota</taxon>
        <taxon>Alphaproteobacteria</taxon>
        <taxon>Hyphomicrobiales</taxon>
        <taxon>Methylobacteriaceae</taxon>
        <taxon>Methylobacterium</taxon>
    </lineage>
</organism>
<dbReference type="Proteomes" id="UP001055153">
    <property type="component" value="Unassembled WGS sequence"/>
</dbReference>
<dbReference type="EMBL" id="BPQQ01000042">
    <property type="protein sequence ID" value="GJE01751.1"/>
    <property type="molecule type" value="Genomic_DNA"/>
</dbReference>
<sequence length="53" mass="5881">MATKARRRPSWKKHTRRPKPEAKPLTRKIADAAADVAGKARDAIRSTVEKVTG</sequence>
<comment type="caution">
    <text evidence="2">The sequence shown here is derived from an EMBL/GenBank/DDBJ whole genome shotgun (WGS) entry which is preliminary data.</text>
</comment>
<reference evidence="2" key="1">
    <citation type="journal article" date="2021" name="Front. Microbiol.">
        <title>Comprehensive Comparative Genomics and Phenotyping of Methylobacterium Species.</title>
        <authorList>
            <person name="Alessa O."/>
            <person name="Ogura Y."/>
            <person name="Fujitani Y."/>
            <person name="Takami H."/>
            <person name="Hayashi T."/>
            <person name="Sahin N."/>
            <person name="Tani A."/>
        </authorList>
    </citation>
    <scope>NUCLEOTIDE SEQUENCE</scope>
    <source>
        <strain evidence="2">DSM 17168</strain>
    </source>
</reference>
<protein>
    <submittedName>
        <fullName evidence="2">Uncharacterized protein</fullName>
    </submittedName>
</protein>
<proteinExistence type="predicted"/>
<name>A0ABQ4SET6_9HYPH</name>
<gene>
    <name evidence="2" type="ORF">GMJLKIPL_3686</name>
</gene>
<evidence type="ECO:0000313" key="2">
    <source>
        <dbReference type="EMBL" id="GJE01751.1"/>
    </source>
</evidence>
<reference evidence="2" key="2">
    <citation type="submission" date="2021-08" db="EMBL/GenBank/DDBJ databases">
        <authorList>
            <person name="Tani A."/>
            <person name="Ola A."/>
            <person name="Ogura Y."/>
            <person name="Katsura K."/>
            <person name="Hayashi T."/>
        </authorList>
    </citation>
    <scope>NUCLEOTIDE SEQUENCE</scope>
    <source>
        <strain evidence="2">DSM 17168</strain>
    </source>
</reference>
<feature type="compositionally biased region" description="Basic and acidic residues" evidence="1">
    <location>
        <begin position="18"/>
        <end position="29"/>
    </location>
</feature>
<accession>A0ABQ4SET6</accession>
<feature type="region of interest" description="Disordered" evidence="1">
    <location>
        <begin position="1"/>
        <end position="29"/>
    </location>
</feature>
<dbReference type="RefSeq" id="WP_238236855.1">
    <property type="nucleotide sequence ID" value="NZ_BPQQ01000042.1"/>
</dbReference>
<keyword evidence="3" id="KW-1185">Reference proteome</keyword>
<feature type="compositionally biased region" description="Basic residues" evidence="1">
    <location>
        <begin position="1"/>
        <end position="17"/>
    </location>
</feature>